<keyword evidence="4" id="KW-1185">Reference proteome</keyword>
<dbReference type="EMBL" id="JAQMWT010000036">
    <property type="protein sequence ID" value="KAJ8613135.1"/>
    <property type="molecule type" value="Genomic_DNA"/>
</dbReference>
<accession>A0AAD7XQ32</accession>
<evidence type="ECO:0000313" key="3">
    <source>
        <dbReference type="EMBL" id="KAJ8613135.1"/>
    </source>
</evidence>
<sequence length="329" mass="36733">MCVVAFAANASNHVKKRKDPILAKCHRVKTSRFANSLRKQNRSLLVVVQTITPSKSNVCEGLRADWREGLGQCLAKLTGLPVVAQNDDGTCANCHTLKKTSCDIGPPPGLIVVLGGGEDPNKSMRFRCSGTYCRRTGKSFDIGLGHFPPHDYRAACDVHAFDKRHKPIFSGRIDATFEPSTRIAWFPILNPQAEIRSLWERSTLYSTNLESDGALPELPPLPKRQPRLYPKPSDPSDSDYSYQKKAIEPAFEEAGRVRIDVIRDDAFAKPLLLPPLERTLYQDTAKDADWKPREPMLIYSGQYRPNKGQLDFLRKLDPDALGMTLGSLC</sequence>
<dbReference type="AlphaFoldDB" id="A0AAD7XQ32"/>
<evidence type="ECO:0000256" key="1">
    <source>
        <dbReference type="SAM" id="MobiDB-lite"/>
    </source>
</evidence>
<dbReference type="Proteomes" id="UP001230188">
    <property type="component" value="Unassembled WGS sequence"/>
</dbReference>
<name>A0AAD7XQ32_9STRA</name>
<evidence type="ECO:0000313" key="4">
    <source>
        <dbReference type="Proteomes" id="UP001230188"/>
    </source>
</evidence>
<dbReference type="EMBL" id="JAQMWT010000093">
    <property type="protein sequence ID" value="KAJ8610811.1"/>
    <property type="molecule type" value="Genomic_DNA"/>
</dbReference>
<organism evidence="3 4">
    <name type="scientific">Chrysophaeum taylorii</name>
    <dbReference type="NCBI Taxonomy" id="2483200"/>
    <lineage>
        <taxon>Eukaryota</taxon>
        <taxon>Sar</taxon>
        <taxon>Stramenopiles</taxon>
        <taxon>Ochrophyta</taxon>
        <taxon>Pelagophyceae</taxon>
        <taxon>Pelagomonadales</taxon>
        <taxon>Pelagomonadaceae</taxon>
        <taxon>Chrysophaeum</taxon>
    </lineage>
</organism>
<comment type="caution">
    <text evidence="3">The sequence shown here is derived from an EMBL/GenBank/DDBJ whole genome shotgun (WGS) entry which is preliminary data.</text>
</comment>
<gene>
    <name evidence="3" type="ORF">CTAYLR_004771</name>
    <name evidence="2" type="ORF">CTAYLR_006439</name>
</gene>
<reference evidence="3" key="1">
    <citation type="submission" date="2023-01" db="EMBL/GenBank/DDBJ databases">
        <title>Metagenome sequencing of chrysophaentin producing Chrysophaeum taylorii.</title>
        <authorList>
            <person name="Davison J."/>
            <person name="Bewley C."/>
        </authorList>
    </citation>
    <scope>NUCLEOTIDE SEQUENCE</scope>
    <source>
        <strain evidence="3">NIES-1699</strain>
    </source>
</reference>
<evidence type="ECO:0000313" key="2">
    <source>
        <dbReference type="EMBL" id="KAJ8610811.1"/>
    </source>
</evidence>
<proteinExistence type="predicted"/>
<feature type="region of interest" description="Disordered" evidence="1">
    <location>
        <begin position="210"/>
        <end position="242"/>
    </location>
</feature>
<protein>
    <submittedName>
        <fullName evidence="3">Uncharacterized protein</fullName>
    </submittedName>
</protein>